<evidence type="ECO:0000313" key="3">
    <source>
        <dbReference type="Proteomes" id="UP000694843"/>
    </source>
</evidence>
<organism evidence="3 4">
    <name type="scientific">Hyalella azteca</name>
    <name type="common">Amphipod</name>
    <dbReference type="NCBI Taxonomy" id="294128"/>
    <lineage>
        <taxon>Eukaryota</taxon>
        <taxon>Metazoa</taxon>
        <taxon>Ecdysozoa</taxon>
        <taxon>Arthropoda</taxon>
        <taxon>Crustacea</taxon>
        <taxon>Multicrustacea</taxon>
        <taxon>Malacostraca</taxon>
        <taxon>Eumalacostraca</taxon>
        <taxon>Peracarida</taxon>
        <taxon>Amphipoda</taxon>
        <taxon>Senticaudata</taxon>
        <taxon>Talitrida</taxon>
        <taxon>Talitroidea</taxon>
        <taxon>Hyalellidae</taxon>
        <taxon>Hyalella</taxon>
    </lineage>
</organism>
<evidence type="ECO:0000313" key="5">
    <source>
        <dbReference type="RefSeq" id="XP_047736628.1"/>
    </source>
</evidence>
<name>A0A8B7N4L0_HYAAZ</name>
<feature type="region of interest" description="Disordered" evidence="1">
    <location>
        <begin position="145"/>
        <end position="164"/>
    </location>
</feature>
<evidence type="ECO:0000256" key="1">
    <source>
        <dbReference type="SAM" id="MobiDB-lite"/>
    </source>
</evidence>
<dbReference type="Pfam" id="PF15038">
    <property type="entry name" value="Jiraiya"/>
    <property type="match status" value="1"/>
</dbReference>
<feature type="transmembrane region" description="Helical" evidence="2">
    <location>
        <begin position="314"/>
        <end position="342"/>
    </location>
</feature>
<keyword evidence="2" id="KW-0812">Transmembrane</keyword>
<feature type="compositionally biased region" description="Low complexity" evidence="1">
    <location>
        <begin position="53"/>
        <end position="67"/>
    </location>
</feature>
<dbReference type="KEGG" id="hazt:108665915"/>
<feature type="compositionally biased region" description="Gly residues" evidence="1">
    <location>
        <begin position="68"/>
        <end position="81"/>
    </location>
</feature>
<dbReference type="GeneID" id="108665915"/>
<reference evidence="4 5" key="1">
    <citation type="submission" date="2025-04" db="UniProtKB">
        <authorList>
            <consortium name="RefSeq"/>
        </authorList>
    </citation>
    <scope>IDENTIFICATION</scope>
    <source>
        <tissue evidence="4 5">Whole organism</tissue>
    </source>
</reference>
<gene>
    <name evidence="4 5" type="primary">LOC108665915</name>
</gene>
<feature type="compositionally biased region" description="Basic residues" evidence="1">
    <location>
        <begin position="145"/>
        <end position="155"/>
    </location>
</feature>
<proteinExistence type="predicted"/>
<feature type="region of interest" description="Disordered" evidence="1">
    <location>
        <begin position="1"/>
        <end position="127"/>
    </location>
</feature>
<dbReference type="Proteomes" id="UP000694843">
    <property type="component" value="Unplaced"/>
</dbReference>
<evidence type="ECO:0000256" key="2">
    <source>
        <dbReference type="SAM" id="Phobius"/>
    </source>
</evidence>
<keyword evidence="2" id="KW-0472">Membrane</keyword>
<feature type="transmembrane region" description="Helical" evidence="2">
    <location>
        <begin position="348"/>
        <end position="372"/>
    </location>
</feature>
<sequence>MSSTTPSPPYLPPQPRDALPLLKHLPNGTRAGGMVRSPTTPPLNAALPHHTPHSTLQSSSSNHSSSSQGGGRGVRALRGGGRPPPGHVLNTSALSFKPSLGGNSGSVSPTHTGTGTRTTGLDQSRDNSHLTDLSHISRLTPLSKAHHLHHHHHHLTNTSNTSSINNTTTSINGGIYPPPMRNGVLKNASPSSAAGLLPRILLPGRRISSSSRGLLQTLGFLCLTSLIMASLALTFLLELIPSDGLTSDASGSNSSAVLPYKVARDVSIPLAAVTLSLDLFCLLVCAAQFMFALKLQQTAGGEDRAAHYLRQSSVSRVCAVTGFFLSVPLLLTGVLVHTLLVLRSIPATIMSAFIGAGILLCGVSMIHNVAVWQRHKRKSTAREQLQQSLVASSPYGGHRSNGGVQMRPPSHPLHSTSSPLPPTTVDLSATMHPTHELSTLV</sequence>
<feature type="compositionally biased region" description="Pro residues" evidence="1">
    <location>
        <begin position="1"/>
        <end position="15"/>
    </location>
</feature>
<keyword evidence="3" id="KW-1185">Reference proteome</keyword>
<accession>A0A8B7N4L0</accession>
<dbReference type="RefSeq" id="XP_047736628.1">
    <property type="nucleotide sequence ID" value="XM_047880672.1"/>
</dbReference>
<dbReference type="InterPro" id="IPR029201">
    <property type="entry name" value="Jiraiya"/>
</dbReference>
<dbReference type="AlphaFoldDB" id="A0A8B7N4L0"/>
<evidence type="ECO:0000313" key="4">
    <source>
        <dbReference type="RefSeq" id="XP_018008204.1"/>
    </source>
</evidence>
<dbReference type="OrthoDB" id="10056560at2759"/>
<feature type="region of interest" description="Disordered" evidence="1">
    <location>
        <begin position="392"/>
        <end position="428"/>
    </location>
</feature>
<feature type="compositionally biased region" description="Low complexity" evidence="1">
    <location>
        <begin position="110"/>
        <end position="120"/>
    </location>
</feature>
<dbReference type="RefSeq" id="XP_018008204.1">
    <property type="nucleotide sequence ID" value="XM_018152715.2"/>
</dbReference>
<feature type="transmembrane region" description="Helical" evidence="2">
    <location>
        <begin position="214"/>
        <end position="237"/>
    </location>
</feature>
<dbReference type="PANTHER" id="PTHR39947">
    <property type="entry name" value="IP19862P"/>
    <property type="match status" value="1"/>
</dbReference>
<dbReference type="PANTHER" id="PTHR39947:SF1">
    <property type="entry name" value="IP19862P"/>
    <property type="match status" value="1"/>
</dbReference>
<feature type="transmembrane region" description="Helical" evidence="2">
    <location>
        <begin position="268"/>
        <end position="293"/>
    </location>
</feature>
<protein>
    <submittedName>
        <fullName evidence="4 5">Uncharacterized protein LOC108665915</fullName>
    </submittedName>
</protein>
<dbReference type="OMA" id="MHNTSKH"/>
<keyword evidence="2" id="KW-1133">Transmembrane helix</keyword>